<gene>
    <name evidence="1" type="ORF">DEQ67_015305</name>
</gene>
<dbReference type="EMBL" id="CP137691">
    <property type="protein sequence ID" value="XRJ21474.1"/>
    <property type="molecule type" value="Genomic_DNA"/>
</dbReference>
<sequence length="57" mass="6659">MSRRESAIQLPGLDVEEEASENETRERRYKWSQMSLDELASVVHCVSIHNNRVPYLV</sequence>
<protein>
    <submittedName>
        <fullName evidence="1">Uncharacterized protein</fullName>
    </submittedName>
</protein>
<reference evidence="1" key="1">
    <citation type="submission" date="2023-10" db="EMBL/GenBank/DDBJ databases">
        <title>A new archaeal virus that suppresses the transcription of host immunity genes.</title>
        <authorList>
            <person name="Turgeman-Grott I."/>
            <person name="Golan N."/>
            <person name="Neri U."/>
            <person name="Naki D."/>
            <person name="Altman N."/>
            <person name="Eizenshtein K."/>
            <person name="Choudhary D."/>
            <person name="Levi R."/>
            <person name="Himani H."/>
            <person name="Reshef L."/>
            <person name="Papke T.R."/>
            <person name="Gophna U."/>
        </authorList>
    </citation>
    <scope>NUCLEOTIDE SEQUENCE</scope>
    <source>
        <strain evidence="1">Atlit-48N</strain>
    </source>
</reference>
<geneLocation type="plasmid" evidence="1 2">
    <name>p48N_2</name>
</geneLocation>
<dbReference type="Proteomes" id="UP000257089">
    <property type="component" value="Plasmid p48N_2"/>
</dbReference>
<keyword evidence="1" id="KW-0614">Plasmid</keyword>
<name>A0ACD5I5S5_9EURY</name>
<accession>A0ACD5I5S5</accession>
<proteinExistence type="predicted"/>
<evidence type="ECO:0000313" key="2">
    <source>
        <dbReference type="Proteomes" id="UP000257089"/>
    </source>
</evidence>
<evidence type="ECO:0000313" key="1">
    <source>
        <dbReference type="EMBL" id="XRJ21474.1"/>
    </source>
</evidence>
<organism evidence="1 2">
    <name type="scientific">Haloferax sp. Atlit-48N</name>
    <dbReference type="NCBI Taxonomy" id="2077198"/>
    <lineage>
        <taxon>Archaea</taxon>
        <taxon>Methanobacteriati</taxon>
        <taxon>Methanobacteriota</taxon>
        <taxon>Stenosarchaea group</taxon>
        <taxon>Halobacteria</taxon>
        <taxon>Halobacteriales</taxon>
        <taxon>Haloferacaceae</taxon>
        <taxon>Haloferax</taxon>
    </lineage>
</organism>